<reference evidence="1" key="1">
    <citation type="submission" date="2020-03" db="EMBL/GenBank/DDBJ databases">
        <title>The deep terrestrial virosphere.</title>
        <authorList>
            <person name="Holmfeldt K."/>
            <person name="Nilsson E."/>
            <person name="Simone D."/>
            <person name="Lopez-Fernandez M."/>
            <person name="Wu X."/>
            <person name="de Brujin I."/>
            <person name="Lundin D."/>
            <person name="Andersson A."/>
            <person name="Bertilsson S."/>
            <person name="Dopson M."/>
        </authorList>
    </citation>
    <scope>NUCLEOTIDE SEQUENCE</scope>
    <source>
        <strain evidence="1">MM415B02177</strain>
    </source>
</reference>
<proteinExistence type="predicted"/>
<accession>A0A6M3KVJ1</accession>
<name>A0A6M3KVJ1_9ZZZZ</name>
<evidence type="ECO:0000313" key="1">
    <source>
        <dbReference type="EMBL" id="QJA85762.1"/>
    </source>
</evidence>
<dbReference type="AlphaFoldDB" id="A0A6M3KVJ1"/>
<organism evidence="1">
    <name type="scientific">viral metagenome</name>
    <dbReference type="NCBI Taxonomy" id="1070528"/>
    <lineage>
        <taxon>unclassified sequences</taxon>
        <taxon>metagenomes</taxon>
        <taxon>organismal metagenomes</taxon>
    </lineage>
</organism>
<gene>
    <name evidence="1" type="ORF">MM415B02177_0003</name>
</gene>
<sequence>MSIDAFRKRLASMSYRIEHDEAIDFQKEGELLMLDVVDDQLRYTQEAFDRQNQEDERLARHVGDT</sequence>
<protein>
    <submittedName>
        <fullName evidence="1">Uncharacterized protein</fullName>
    </submittedName>
</protein>
<dbReference type="EMBL" id="MT142594">
    <property type="protein sequence ID" value="QJA85762.1"/>
    <property type="molecule type" value="Genomic_DNA"/>
</dbReference>